<evidence type="ECO:0000313" key="1">
    <source>
        <dbReference type="EMBL" id="PIY68577.1"/>
    </source>
</evidence>
<evidence type="ECO:0000313" key="2">
    <source>
        <dbReference type="Proteomes" id="UP000230108"/>
    </source>
</evidence>
<dbReference type="Proteomes" id="UP000230108">
    <property type="component" value="Unassembled WGS sequence"/>
</dbReference>
<dbReference type="InterPro" id="IPR036515">
    <property type="entry name" value="Transposase_17_sf"/>
</dbReference>
<dbReference type="EMBL" id="PFLF01000111">
    <property type="protein sequence ID" value="PIY68577.1"/>
    <property type="molecule type" value="Genomic_DNA"/>
</dbReference>
<organism evidence="1 2">
    <name type="scientific">Candidatus Roizmanbacteria bacterium CG_4_10_14_0_8_um_filter_39_9</name>
    <dbReference type="NCBI Taxonomy" id="1974829"/>
    <lineage>
        <taxon>Bacteria</taxon>
        <taxon>Candidatus Roizmaniibacteriota</taxon>
    </lineage>
</organism>
<dbReference type="SUPFAM" id="SSF143422">
    <property type="entry name" value="Transposase IS200-like"/>
    <property type="match status" value="1"/>
</dbReference>
<evidence type="ECO:0008006" key="3">
    <source>
        <dbReference type="Google" id="ProtNLM"/>
    </source>
</evidence>
<name>A0A2M7QCB7_9BACT</name>
<gene>
    <name evidence="1" type="ORF">COY90_05225</name>
</gene>
<dbReference type="Gene3D" id="3.30.70.1290">
    <property type="entry name" value="Transposase IS200-like"/>
    <property type="match status" value="1"/>
</dbReference>
<dbReference type="GO" id="GO:0003677">
    <property type="term" value="F:DNA binding"/>
    <property type="evidence" value="ECO:0007669"/>
    <property type="project" value="InterPro"/>
</dbReference>
<protein>
    <recommendedName>
        <fullName evidence="3">Transposase IS200-like domain-containing protein</fullName>
    </recommendedName>
</protein>
<reference evidence="2" key="1">
    <citation type="submission" date="2017-09" db="EMBL/GenBank/DDBJ databases">
        <title>Depth-based differentiation of microbial function through sediment-hosted aquifers and enrichment of novel symbionts in the deep terrestrial subsurface.</title>
        <authorList>
            <person name="Probst A.J."/>
            <person name="Ladd B."/>
            <person name="Jarett J.K."/>
            <person name="Geller-Mcgrath D.E."/>
            <person name="Sieber C.M.K."/>
            <person name="Emerson J.B."/>
            <person name="Anantharaman K."/>
            <person name="Thomas B.C."/>
            <person name="Malmstrom R."/>
            <person name="Stieglmeier M."/>
            <person name="Klingl A."/>
            <person name="Woyke T."/>
            <person name="Ryan C.M."/>
            <person name="Banfield J.F."/>
        </authorList>
    </citation>
    <scope>NUCLEOTIDE SEQUENCE [LARGE SCALE GENOMIC DNA]</scope>
</reference>
<proteinExistence type="predicted"/>
<dbReference type="GO" id="GO:0006313">
    <property type="term" value="P:DNA transposition"/>
    <property type="evidence" value="ECO:0007669"/>
    <property type="project" value="InterPro"/>
</dbReference>
<dbReference type="AlphaFoldDB" id="A0A2M7QCB7"/>
<comment type="caution">
    <text evidence="1">The sequence shown here is derived from an EMBL/GenBank/DDBJ whole genome shotgun (WGS) entry which is preliminary data.</text>
</comment>
<accession>A0A2M7QCB7</accession>
<sequence>MGIWLLAHTAYRYQYHIVFVTKYRHKTLNPAKFRSVVEQAIKSSVDLINRNEITWLENLYNNTKSMWTVGYFVLPVGIDETIIRRYVKYQQEQDSGQAKPKFHQ</sequence>
<dbReference type="GO" id="GO:0004803">
    <property type="term" value="F:transposase activity"/>
    <property type="evidence" value="ECO:0007669"/>
    <property type="project" value="InterPro"/>
</dbReference>